<protein>
    <submittedName>
        <fullName evidence="1">Uncharacterized protein</fullName>
    </submittedName>
</protein>
<gene>
    <name evidence="1" type="ORF">ATY31_05395</name>
</gene>
<proteinExistence type="predicted"/>
<evidence type="ECO:0000313" key="2">
    <source>
        <dbReference type="Proteomes" id="UP000237511"/>
    </source>
</evidence>
<organism evidence="1 2">
    <name type="scientific">Sinorhizobium americanum</name>
    <dbReference type="NCBI Taxonomy" id="194963"/>
    <lineage>
        <taxon>Bacteria</taxon>
        <taxon>Pseudomonadati</taxon>
        <taxon>Pseudomonadota</taxon>
        <taxon>Alphaproteobacteria</taxon>
        <taxon>Hyphomicrobiales</taxon>
        <taxon>Rhizobiaceae</taxon>
        <taxon>Sinorhizobium/Ensifer group</taxon>
        <taxon>Sinorhizobium</taxon>
    </lineage>
</organism>
<reference evidence="1 2" key="1">
    <citation type="journal article" date="2014" name="Syst. Appl. Microbiol.">
        <title>Microsymbionts of Phaseolus vulgaris in acid and alkaline soils of Mexico.</title>
        <authorList>
            <person name="Verastegui-Valdes M.M."/>
            <person name="Zhang Y.J."/>
            <person name="Rivera-Orduna F.N."/>
            <person name="Cheng H.P."/>
            <person name="Sui X.H."/>
            <person name="Wang E.T."/>
        </authorList>
    </citation>
    <scope>NUCLEOTIDE SEQUENCE [LARGE SCALE GENOMIC DNA]</scope>
    <source>
        <strain evidence="1 2">FG01</strain>
    </source>
</reference>
<name>A0A2S3YT99_9HYPH</name>
<comment type="caution">
    <text evidence="1">The sequence shown here is derived from an EMBL/GenBank/DDBJ whole genome shotgun (WGS) entry which is preliminary data.</text>
</comment>
<evidence type="ECO:0000313" key="1">
    <source>
        <dbReference type="EMBL" id="POH34815.1"/>
    </source>
</evidence>
<dbReference type="EMBL" id="LODU01000008">
    <property type="protein sequence ID" value="POH34815.1"/>
    <property type="molecule type" value="Genomic_DNA"/>
</dbReference>
<dbReference type="Proteomes" id="UP000237511">
    <property type="component" value="Unassembled WGS sequence"/>
</dbReference>
<accession>A0A2S3YT99</accession>
<dbReference type="AlphaFoldDB" id="A0A2S3YT99"/>
<sequence>MVPHPSAAQVPNLLRVPVLSPGAGTRLLRVYFLPSYSITFSRLGPTARIASRALCRVEKKEPAWTVRGRASAAQLIDVTPALICLPEAVAEQARPKLFARASL</sequence>